<keyword evidence="3" id="KW-1133">Transmembrane helix</keyword>
<dbReference type="Pfam" id="PF01490">
    <property type="entry name" value="Aa_trans"/>
    <property type="match status" value="1"/>
</dbReference>
<evidence type="ECO:0000256" key="1">
    <source>
        <dbReference type="ARBA" id="ARBA00004141"/>
    </source>
</evidence>
<keyword evidence="2" id="KW-0812">Transmembrane</keyword>
<feature type="domain" description="Amino acid transporter transmembrane" evidence="5">
    <location>
        <begin position="71"/>
        <end position="451"/>
    </location>
</feature>
<dbReference type="PANTHER" id="PTHR22950">
    <property type="entry name" value="AMINO ACID TRANSPORTER"/>
    <property type="match status" value="1"/>
</dbReference>
<evidence type="ECO:0000256" key="4">
    <source>
        <dbReference type="ARBA" id="ARBA00023136"/>
    </source>
</evidence>
<sequence>MGEIGKLDRAVGAPEPGEVIQLQESNGLVGFVNVSFDADAGGLSDHRPAKVVELERVDAAPHGGHGLQADHPTSYLETIMHIFKGNVGPGMYAMGDAFRNGGLLLSPILTIFLGIISVHSEHILLNCAGKMRRELKLEAMPDFAETVGLCFAHGHVPLRRWSRTLHAAVNFFICVTQLGLCCVYFVFISSNMKQIYDYYGVVFDVHLHMLIILLPTMLPALITNLKYLAWFMTVGNTCMVLGIGITYYYAVQDLPPLVGSRPLVGSWHTLPLFFGTAIFAFEGIALVLPLKNAMRKPRDFSRPLGVLNMGMTVVTLLFTTTGFLGYLKWGDTVQGSLTLNLPEGDLLAQSVKVMISTGILFGYALQFFIAIQIMLPAVRRRFDPHQRHPVRVELLFRVLMVLLTFVIAEGVPNLGAFISLIGALCSTALALIFPPVIELTLLAAPGGTLERPAGVVWAKNGLILLIASIGVVTGTYESMQALINSF</sequence>
<dbReference type="EnsemblMetazoa" id="AATE016267-RA">
    <property type="protein sequence ID" value="AATE016267-PA.1"/>
    <property type="gene ID" value="AATE016267"/>
</dbReference>
<evidence type="ECO:0000256" key="3">
    <source>
        <dbReference type="ARBA" id="ARBA00022989"/>
    </source>
</evidence>
<dbReference type="STRING" id="41427.A0A182JDX4"/>
<dbReference type="GO" id="GO:0015179">
    <property type="term" value="F:L-amino acid transmembrane transporter activity"/>
    <property type="evidence" value="ECO:0007669"/>
    <property type="project" value="TreeGrafter"/>
</dbReference>
<dbReference type="InterPro" id="IPR013057">
    <property type="entry name" value="AA_transpt_TM"/>
</dbReference>
<name>A0A182JDX4_ANOAO</name>
<proteinExistence type="predicted"/>
<dbReference type="PANTHER" id="PTHR22950:SF150">
    <property type="entry name" value="FI17861P1"/>
    <property type="match status" value="1"/>
</dbReference>
<dbReference type="AlphaFoldDB" id="A0A182JDX4"/>
<protein>
    <recommendedName>
        <fullName evidence="5">Amino acid transporter transmembrane domain-containing protein</fullName>
    </recommendedName>
</protein>
<reference evidence="6" key="1">
    <citation type="submission" date="2022-08" db="UniProtKB">
        <authorList>
            <consortium name="EnsemblMetazoa"/>
        </authorList>
    </citation>
    <scope>IDENTIFICATION</scope>
    <source>
        <strain evidence="6">EBRO</strain>
    </source>
</reference>
<keyword evidence="4" id="KW-0472">Membrane</keyword>
<evidence type="ECO:0000256" key="2">
    <source>
        <dbReference type="ARBA" id="ARBA00022692"/>
    </source>
</evidence>
<organism evidence="6">
    <name type="scientific">Anopheles atroparvus</name>
    <name type="common">European mosquito</name>
    <dbReference type="NCBI Taxonomy" id="41427"/>
    <lineage>
        <taxon>Eukaryota</taxon>
        <taxon>Metazoa</taxon>
        <taxon>Ecdysozoa</taxon>
        <taxon>Arthropoda</taxon>
        <taxon>Hexapoda</taxon>
        <taxon>Insecta</taxon>
        <taxon>Pterygota</taxon>
        <taxon>Neoptera</taxon>
        <taxon>Endopterygota</taxon>
        <taxon>Diptera</taxon>
        <taxon>Nematocera</taxon>
        <taxon>Culicoidea</taxon>
        <taxon>Culicidae</taxon>
        <taxon>Anophelinae</taxon>
        <taxon>Anopheles</taxon>
    </lineage>
</organism>
<dbReference type="VEuPathDB" id="VectorBase:AATE016267"/>
<evidence type="ECO:0000259" key="5">
    <source>
        <dbReference type="Pfam" id="PF01490"/>
    </source>
</evidence>
<evidence type="ECO:0000313" key="6">
    <source>
        <dbReference type="EnsemblMetazoa" id="AATE016267-PA.1"/>
    </source>
</evidence>
<accession>A0A182JDX4</accession>
<comment type="subcellular location">
    <subcellularLocation>
        <location evidence="1">Membrane</location>
        <topology evidence="1">Multi-pass membrane protein</topology>
    </subcellularLocation>
</comment>
<dbReference type="GO" id="GO:0005774">
    <property type="term" value="C:vacuolar membrane"/>
    <property type="evidence" value="ECO:0007669"/>
    <property type="project" value="TreeGrafter"/>
</dbReference>